<name>A0A914GTK5_GLORO</name>
<dbReference type="Pfam" id="PF00156">
    <property type="entry name" value="Pribosyltran"/>
    <property type="match status" value="1"/>
</dbReference>
<dbReference type="GO" id="GO:0032264">
    <property type="term" value="P:IMP salvage"/>
    <property type="evidence" value="ECO:0007669"/>
    <property type="project" value="TreeGrafter"/>
</dbReference>
<dbReference type="GO" id="GO:0006178">
    <property type="term" value="P:guanine salvage"/>
    <property type="evidence" value="ECO:0007669"/>
    <property type="project" value="TreeGrafter"/>
</dbReference>
<dbReference type="PANTHER" id="PTHR43340">
    <property type="entry name" value="HYPOXANTHINE-GUANINE PHOSPHORIBOSYLTRANSFERASE"/>
    <property type="match status" value="1"/>
</dbReference>
<dbReference type="GO" id="GO:0004422">
    <property type="term" value="F:hypoxanthine phosphoribosyltransferase activity"/>
    <property type="evidence" value="ECO:0007669"/>
    <property type="project" value="TreeGrafter"/>
</dbReference>
<dbReference type="Gene3D" id="3.40.50.2020">
    <property type="match status" value="2"/>
</dbReference>
<protein>
    <submittedName>
        <fullName evidence="3">Phosphoribosyltransferase domain-containing protein</fullName>
    </submittedName>
</protein>
<dbReference type="Proteomes" id="UP000887572">
    <property type="component" value="Unplaced"/>
</dbReference>
<evidence type="ECO:0000313" key="2">
    <source>
        <dbReference type="Proteomes" id="UP000887572"/>
    </source>
</evidence>
<dbReference type="GO" id="GO:0046100">
    <property type="term" value="P:hypoxanthine metabolic process"/>
    <property type="evidence" value="ECO:0007669"/>
    <property type="project" value="TreeGrafter"/>
</dbReference>
<dbReference type="InterPro" id="IPR050408">
    <property type="entry name" value="HGPRT"/>
</dbReference>
<evidence type="ECO:0000259" key="1">
    <source>
        <dbReference type="Pfam" id="PF00156"/>
    </source>
</evidence>
<keyword evidence="2" id="KW-1185">Reference proteome</keyword>
<dbReference type="AlphaFoldDB" id="A0A914GTK5"/>
<reference evidence="3" key="1">
    <citation type="submission" date="2022-11" db="UniProtKB">
        <authorList>
            <consortium name="WormBaseParasite"/>
        </authorList>
    </citation>
    <scope>IDENTIFICATION</scope>
</reference>
<evidence type="ECO:0000313" key="3">
    <source>
        <dbReference type="WBParaSite" id="Gr19_v10_g10632.t1"/>
    </source>
</evidence>
<dbReference type="WBParaSite" id="Gr19_v10_g10632.t1">
    <property type="protein sequence ID" value="Gr19_v10_g10632.t1"/>
    <property type="gene ID" value="Gr19_v10_g10632"/>
</dbReference>
<proteinExistence type="predicted"/>
<dbReference type="GO" id="GO:0005829">
    <property type="term" value="C:cytosol"/>
    <property type="evidence" value="ECO:0007669"/>
    <property type="project" value="TreeGrafter"/>
</dbReference>
<dbReference type="InterPro" id="IPR029057">
    <property type="entry name" value="PRTase-like"/>
</dbReference>
<dbReference type="GO" id="GO:0000287">
    <property type="term" value="F:magnesium ion binding"/>
    <property type="evidence" value="ECO:0007669"/>
    <property type="project" value="TreeGrafter"/>
</dbReference>
<accession>A0A914GTK5</accession>
<organism evidence="2 3">
    <name type="scientific">Globodera rostochiensis</name>
    <name type="common">Golden nematode worm</name>
    <name type="synonym">Heterodera rostochiensis</name>
    <dbReference type="NCBI Taxonomy" id="31243"/>
    <lineage>
        <taxon>Eukaryota</taxon>
        <taxon>Metazoa</taxon>
        <taxon>Ecdysozoa</taxon>
        <taxon>Nematoda</taxon>
        <taxon>Chromadorea</taxon>
        <taxon>Rhabditida</taxon>
        <taxon>Tylenchina</taxon>
        <taxon>Tylenchomorpha</taxon>
        <taxon>Tylenchoidea</taxon>
        <taxon>Heteroderidae</taxon>
        <taxon>Heteroderinae</taxon>
        <taxon>Globodera</taxon>
    </lineage>
</organism>
<sequence>MEESAERRALVVEDGAGHPLSLFSVPDCYCADIDSVLIPHGLIHDRIRQLATEIHREIGDRPLVLICLLKGAYRFFAVLAEWLAELRLTCNSGLSSIDGSLGGANVLLVDDIFDTGLTMSRVVESLNALTEPGGRIWTAVLLTKRTPRRRKDALREDFVAFSIPDRFVVGFGMDYNQRFRDLSHICVISQSGIAKYKSGR</sequence>
<dbReference type="InterPro" id="IPR000836">
    <property type="entry name" value="PRTase_dom"/>
</dbReference>
<dbReference type="PANTHER" id="PTHR43340:SF1">
    <property type="entry name" value="HYPOXANTHINE PHOSPHORIBOSYLTRANSFERASE"/>
    <property type="match status" value="1"/>
</dbReference>
<dbReference type="CDD" id="cd06223">
    <property type="entry name" value="PRTases_typeI"/>
    <property type="match status" value="1"/>
</dbReference>
<dbReference type="SUPFAM" id="SSF53271">
    <property type="entry name" value="PRTase-like"/>
    <property type="match status" value="1"/>
</dbReference>
<feature type="domain" description="Phosphoribosyltransferase" evidence="1">
    <location>
        <begin position="43"/>
        <end position="175"/>
    </location>
</feature>
<dbReference type="GO" id="GO:0032263">
    <property type="term" value="P:GMP salvage"/>
    <property type="evidence" value="ECO:0007669"/>
    <property type="project" value="TreeGrafter"/>
</dbReference>